<evidence type="ECO:0000313" key="4">
    <source>
        <dbReference type="EMBL" id="MBP2296540.1"/>
    </source>
</evidence>
<dbReference type="InterPro" id="IPR036291">
    <property type="entry name" value="NAD(P)-bd_dom_sf"/>
</dbReference>
<dbReference type="SUPFAM" id="SSF51735">
    <property type="entry name" value="NAD(P)-binding Rossmann-fold domains"/>
    <property type="match status" value="1"/>
</dbReference>
<reference evidence="4 5" key="1">
    <citation type="submission" date="2021-03" db="EMBL/GenBank/DDBJ databases">
        <title>Genomic Encyclopedia of Type Strains, Phase III (KMG-III): the genomes of soil and plant-associated and newly described type strains.</title>
        <authorList>
            <person name="Whitman W."/>
        </authorList>
    </citation>
    <scope>NUCLEOTIDE SEQUENCE [LARGE SCALE GENOMIC DNA]</scope>
    <source>
        <strain evidence="4 5">IMMIB AFH-6</strain>
    </source>
</reference>
<accession>A0ABS4SVE7</accession>
<dbReference type="Pfam" id="PF13602">
    <property type="entry name" value="ADH_zinc_N_2"/>
    <property type="match status" value="1"/>
</dbReference>
<keyword evidence="2" id="KW-0560">Oxidoreductase</keyword>
<dbReference type="SMART" id="SM00829">
    <property type="entry name" value="PKS_ER"/>
    <property type="match status" value="1"/>
</dbReference>
<feature type="domain" description="Enoyl reductase (ER)" evidence="3">
    <location>
        <begin position="10"/>
        <end position="334"/>
    </location>
</feature>
<organism evidence="4 5">
    <name type="scientific">Azospirillum rugosum</name>
    <dbReference type="NCBI Taxonomy" id="416170"/>
    <lineage>
        <taxon>Bacteria</taxon>
        <taxon>Pseudomonadati</taxon>
        <taxon>Pseudomonadota</taxon>
        <taxon>Alphaproteobacteria</taxon>
        <taxon>Rhodospirillales</taxon>
        <taxon>Azospirillaceae</taxon>
        <taxon>Azospirillum</taxon>
    </lineage>
</organism>
<dbReference type="InterPro" id="IPR013154">
    <property type="entry name" value="ADH-like_N"/>
</dbReference>
<dbReference type="PANTHER" id="PTHR44154:SF1">
    <property type="entry name" value="QUINONE OXIDOREDUCTASE"/>
    <property type="match status" value="1"/>
</dbReference>
<dbReference type="EMBL" id="JAGINP010000032">
    <property type="protein sequence ID" value="MBP2296540.1"/>
    <property type="molecule type" value="Genomic_DNA"/>
</dbReference>
<dbReference type="Proteomes" id="UP000781958">
    <property type="component" value="Unassembled WGS sequence"/>
</dbReference>
<dbReference type="Gene3D" id="3.40.50.720">
    <property type="entry name" value="NAD(P)-binding Rossmann-like Domain"/>
    <property type="match status" value="1"/>
</dbReference>
<evidence type="ECO:0000256" key="2">
    <source>
        <dbReference type="RuleBase" id="RU364000"/>
    </source>
</evidence>
<keyword evidence="2" id="KW-0862">Zinc</keyword>
<dbReference type="SUPFAM" id="SSF50129">
    <property type="entry name" value="GroES-like"/>
    <property type="match status" value="1"/>
</dbReference>
<dbReference type="InterPro" id="IPR014182">
    <property type="entry name" value="ADH_Zn_typ-1"/>
</dbReference>
<dbReference type="Gene3D" id="3.90.180.10">
    <property type="entry name" value="Medium-chain alcohol dehydrogenases, catalytic domain"/>
    <property type="match status" value="1"/>
</dbReference>
<comment type="caution">
    <text evidence="4">The sequence shown here is derived from an EMBL/GenBank/DDBJ whole genome shotgun (WGS) entry which is preliminary data.</text>
</comment>
<dbReference type="InterPro" id="IPR051603">
    <property type="entry name" value="Zinc-ADH_QOR/CCCR"/>
</dbReference>
<keyword evidence="5" id="KW-1185">Reference proteome</keyword>
<dbReference type="Pfam" id="PF08240">
    <property type="entry name" value="ADH_N"/>
    <property type="match status" value="1"/>
</dbReference>
<keyword evidence="2" id="KW-0479">Metal-binding</keyword>
<sequence>MKAIGFHRPGPIDAADSLVELDLPTPELRPHDLLVKVEAVSVNPVDVKVRASATPPEGSARVLGFDAAGVVEAVGPAVTRFKTGDAVFYAGAIDRPGTNAQFHAVDERIVGPKPQSLSFADAAALPLTSLTAWELLFDRLRVPYGQKADGGAILIVNGAGGVGSILTQIARKLTGLTVITTASRPETIEWSRRMGAHHVIDHRKPLNEGLKAIGIPQVRYVAGLTATDEHQAAIVESLAPQGALAMIDDPATFDVVPFKRKSLAVHWELMFTRSLFGTPDIAEQHRILSEVSALVDSGVLTSTVADNYGPITAENLRRAHATLESGRSIGKIVLSGF</sequence>
<evidence type="ECO:0000256" key="1">
    <source>
        <dbReference type="ARBA" id="ARBA00022857"/>
    </source>
</evidence>
<comment type="similarity">
    <text evidence="2">Belongs to the zinc-containing alcohol dehydrogenase family. Quinone oxidoreductase subfamily.</text>
</comment>
<proteinExistence type="inferred from homology"/>
<dbReference type="PANTHER" id="PTHR44154">
    <property type="entry name" value="QUINONE OXIDOREDUCTASE"/>
    <property type="match status" value="1"/>
</dbReference>
<keyword evidence="1" id="KW-0521">NADP</keyword>
<dbReference type="InterPro" id="IPR020843">
    <property type="entry name" value="ER"/>
</dbReference>
<protein>
    <recommendedName>
        <fullName evidence="2">Zinc-type alcohol dehydrogenase-like protein</fullName>
    </recommendedName>
</protein>
<evidence type="ECO:0000259" key="3">
    <source>
        <dbReference type="SMART" id="SM00829"/>
    </source>
</evidence>
<dbReference type="InterPro" id="IPR011032">
    <property type="entry name" value="GroES-like_sf"/>
</dbReference>
<dbReference type="NCBIfam" id="TIGR02817">
    <property type="entry name" value="adh_fam_1"/>
    <property type="match status" value="1"/>
</dbReference>
<dbReference type="RefSeq" id="WP_209771833.1">
    <property type="nucleotide sequence ID" value="NZ_JAGINP010000032.1"/>
</dbReference>
<gene>
    <name evidence="4" type="ORF">J2851_006358</name>
</gene>
<dbReference type="CDD" id="cd08252">
    <property type="entry name" value="AL_MDR"/>
    <property type="match status" value="1"/>
</dbReference>
<name>A0ABS4SVE7_9PROT</name>
<evidence type="ECO:0000313" key="5">
    <source>
        <dbReference type="Proteomes" id="UP000781958"/>
    </source>
</evidence>